<dbReference type="CDD" id="cd00570">
    <property type="entry name" value="GST_N_family"/>
    <property type="match status" value="1"/>
</dbReference>
<dbReference type="GO" id="GO:0000266">
    <property type="term" value="P:mitochondrial fission"/>
    <property type="evidence" value="ECO:0007669"/>
    <property type="project" value="TreeGrafter"/>
</dbReference>
<evidence type="ECO:0000259" key="2">
    <source>
        <dbReference type="PROSITE" id="PS50404"/>
    </source>
</evidence>
<proteinExistence type="inferred from homology"/>
<dbReference type="InterPro" id="IPR036249">
    <property type="entry name" value="Thioredoxin-like_sf"/>
</dbReference>
<dbReference type="Pfam" id="PF13410">
    <property type="entry name" value="GST_C_2"/>
    <property type="match status" value="1"/>
</dbReference>
<dbReference type="PANTHER" id="PTHR44188:SF1">
    <property type="entry name" value="GDAP1, ISOFORM A"/>
    <property type="match status" value="1"/>
</dbReference>
<dbReference type="Pfam" id="PF13409">
    <property type="entry name" value="GST_N_2"/>
    <property type="match status" value="1"/>
</dbReference>
<reference evidence="3 4" key="1">
    <citation type="journal article" date="2016" name="Appl. Environ. Microbiol.">
        <title>Whole genome relationships among Francisella bacteria of diverse origin define new species and provide specific regions for detection.</title>
        <authorList>
            <person name="Challacombe J.F."/>
            <person name="Petersen J.M."/>
            <person name="Gallegos-Graves V."/>
            <person name="Hodge D."/>
            <person name="Pillai S."/>
            <person name="Kuske C.R."/>
        </authorList>
    </citation>
    <scope>NUCLEOTIDE SEQUENCE [LARGE SCALE GENOMIC DNA]</scope>
    <source>
        <strain evidence="4">TX07-7310</strain>
    </source>
</reference>
<dbReference type="PROSITE" id="PS50404">
    <property type="entry name" value="GST_NTER"/>
    <property type="match status" value="1"/>
</dbReference>
<sequence>MNEFKYSLQDLKEKIFTQKYNKYAPQKGVHLYHFPGSLYSQIARQALAEKKAKYESHIILINNAYQQYEPEFVRISPFCVVPILVIDGKVTNDAYNIAKFADKYFSIHASLFPTDKQLQKEFGYLQTLVDKINAEALTYGDVLVAKRPFMFRFLSKNGHQHKIEILEKKVKEYSGDPFLRRAFENKLKTVSKTNNIVHNPESMVQILQGTKEAIAKLNEYLQSHDGKFALGKDFSAIDIYLGVFLWRLDFLNLSKYLWGDSQCIKRYTETLWKRESFKEAVIKPWKQMKKDILIPMVISKFKSKLGFKS</sequence>
<dbReference type="OrthoDB" id="9803562at2"/>
<name>A0A1L4BTZ6_9GAMM</name>
<evidence type="ECO:0000313" key="3">
    <source>
        <dbReference type="EMBL" id="API87318.1"/>
    </source>
</evidence>
<comment type="similarity">
    <text evidence="1">Belongs to the GST superfamily.</text>
</comment>
<dbReference type="SUPFAM" id="SSF52833">
    <property type="entry name" value="Thioredoxin-like"/>
    <property type="match status" value="1"/>
</dbReference>
<keyword evidence="4" id="KW-1185">Reference proteome</keyword>
<accession>A0A1L4BTZ6</accession>
<dbReference type="PROSITE" id="PS51354">
    <property type="entry name" value="GLUTAREDOXIN_2"/>
    <property type="match status" value="1"/>
</dbReference>
<dbReference type="GO" id="GO:0006626">
    <property type="term" value="P:protein targeting to mitochondrion"/>
    <property type="evidence" value="ECO:0007669"/>
    <property type="project" value="TreeGrafter"/>
</dbReference>
<dbReference type="SUPFAM" id="SSF47616">
    <property type="entry name" value="GST C-terminal domain-like"/>
    <property type="match status" value="1"/>
</dbReference>
<dbReference type="PANTHER" id="PTHR44188">
    <property type="entry name" value="GDAP1, ISOFORM A"/>
    <property type="match status" value="1"/>
</dbReference>
<protein>
    <recommendedName>
        <fullName evidence="2">GST N-terminal domain-containing protein</fullName>
    </recommendedName>
</protein>
<gene>
    <name evidence="3" type="ORF">F7310_08045</name>
</gene>
<dbReference type="KEGG" id="frx:F7310_08045"/>
<dbReference type="Gene3D" id="3.40.30.10">
    <property type="entry name" value="Glutaredoxin"/>
    <property type="match status" value="1"/>
</dbReference>
<dbReference type="RefSeq" id="WP_072713103.1">
    <property type="nucleotide sequence ID" value="NZ_CP016796.1"/>
</dbReference>
<evidence type="ECO:0000313" key="4">
    <source>
        <dbReference type="Proteomes" id="UP000184222"/>
    </source>
</evidence>
<dbReference type="EMBL" id="CP016796">
    <property type="protein sequence ID" value="API87318.1"/>
    <property type="molecule type" value="Genomic_DNA"/>
</dbReference>
<dbReference type="STRING" id="573570.F7310_08045"/>
<dbReference type="InterPro" id="IPR004045">
    <property type="entry name" value="Glutathione_S-Trfase_N"/>
</dbReference>
<dbReference type="GO" id="GO:0008053">
    <property type="term" value="P:mitochondrial fusion"/>
    <property type="evidence" value="ECO:0007669"/>
    <property type="project" value="TreeGrafter"/>
</dbReference>
<dbReference type="InterPro" id="IPR036282">
    <property type="entry name" value="Glutathione-S-Trfase_C_sf"/>
</dbReference>
<evidence type="ECO:0000256" key="1">
    <source>
        <dbReference type="ARBA" id="ARBA00007409"/>
    </source>
</evidence>
<dbReference type="Gene3D" id="1.20.1050.10">
    <property type="match status" value="1"/>
</dbReference>
<organism evidence="3 4">
    <name type="scientific">Francisella uliginis</name>
    <dbReference type="NCBI Taxonomy" id="573570"/>
    <lineage>
        <taxon>Bacteria</taxon>
        <taxon>Pseudomonadati</taxon>
        <taxon>Pseudomonadota</taxon>
        <taxon>Gammaproteobacteria</taxon>
        <taxon>Thiotrichales</taxon>
        <taxon>Francisellaceae</taxon>
        <taxon>Francisella</taxon>
    </lineage>
</organism>
<dbReference type="Proteomes" id="UP000184222">
    <property type="component" value="Chromosome"/>
</dbReference>
<dbReference type="AlphaFoldDB" id="A0A1L4BTZ6"/>
<feature type="domain" description="GST N-terminal" evidence="2">
    <location>
        <begin position="27"/>
        <end position="109"/>
    </location>
</feature>